<dbReference type="PIRSF" id="PIRSF006092">
    <property type="entry name" value="GreA_GreB"/>
    <property type="match status" value="1"/>
</dbReference>
<dbReference type="InterPro" id="IPR036805">
    <property type="entry name" value="Tscrpt_elong_fac_GreA/B_N_sf"/>
</dbReference>
<dbReference type="NCBIfam" id="NF002506">
    <property type="entry name" value="PRK01885.1"/>
    <property type="match status" value="1"/>
</dbReference>
<dbReference type="SUPFAM" id="SSF46557">
    <property type="entry name" value="GreA transcript cleavage protein, N-terminal domain"/>
    <property type="match status" value="1"/>
</dbReference>
<dbReference type="InterPro" id="IPR001437">
    <property type="entry name" value="Tscrpt_elong_fac_GreA/B_C"/>
</dbReference>
<dbReference type="EMBL" id="VMRX01000032">
    <property type="protein sequence ID" value="TVT32465.1"/>
    <property type="molecule type" value="Genomic_DNA"/>
</dbReference>
<proteinExistence type="inferred from homology"/>
<gene>
    <name evidence="4 7" type="primary">greB</name>
    <name evidence="7" type="ORF">FHK81_12085</name>
</gene>
<evidence type="ECO:0000313" key="7">
    <source>
        <dbReference type="EMBL" id="TVT32465.1"/>
    </source>
</evidence>
<dbReference type="Pfam" id="PF03449">
    <property type="entry name" value="GreA_GreB_N"/>
    <property type="match status" value="1"/>
</dbReference>
<dbReference type="InterPro" id="IPR023459">
    <property type="entry name" value="Tscrpt_elong_fac_GreA/B_fam"/>
</dbReference>
<comment type="caution">
    <text evidence="7">The sequence shown here is derived from an EMBL/GenBank/DDBJ whole genome shotgun (WGS) entry which is preliminary data.</text>
</comment>
<comment type="function">
    <text evidence="4">Necessary for efficient RNA polymerase transcription elongation past template-encoded arresting sites. The arresting sites in DNA have the property of trapping a certain fraction of elongating RNA polymerases that pass through, resulting in locked ternary complexes. Cleavage of the nascent transcript by cleavage factors such as GreA or GreB allows the resumption of elongation from the new 3'terminus. GreB releases sequences of up to 9 nucleotides in length.</text>
</comment>
<dbReference type="InterPro" id="IPR036953">
    <property type="entry name" value="GreA/GreB_C_sf"/>
</dbReference>
<dbReference type="InterPro" id="IPR022691">
    <property type="entry name" value="Tscrpt_elong_fac_GreA/B_N"/>
</dbReference>
<dbReference type="GO" id="GO:0003677">
    <property type="term" value="F:DNA binding"/>
    <property type="evidence" value="ECO:0007669"/>
    <property type="project" value="UniProtKB-UniRule"/>
</dbReference>
<protein>
    <recommendedName>
        <fullName evidence="4">Transcription elongation factor GreB</fullName>
    </recommendedName>
    <alternativeName>
        <fullName evidence="4">Transcript cleavage factor GreB</fullName>
    </alternativeName>
</protein>
<dbReference type="GO" id="GO:0006354">
    <property type="term" value="P:DNA-templated transcription elongation"/>
    <property type="evidence" value="ECO:0007669"/>
    <property type="project" value="TreeGrafter"/>
</dbReference>
<dbReference type="RefSeq" id="WP_036219280.1">
    <property type="nucleotide sequence ID" value="NZ_VMRX01000032.1"/>
</dbReference>
<keyword evidence="1 4" id="KW-0805">Transcription regulation</keyword>
<dbReference type="HAMAP" id="MF_00105">
    <property type="entry name" value="GreA_GreB"/>
    <property type="match status" value="1"/>
</dbReference>
<dbReference type="InterPro" id="IPR028624">
    <property type="entry name" value="Tscrpt_elong_fac_GreA/B"/>
</dbReference>
<dbReference type="PANTHER" id="PTHR30437">
    <property type="entry name" value="TRANSCRIPTION ELONGATION FACTOR GREA"/>
    <property type="match status" value="1"/>
</dbReference>
<dbReference type="GO" id="GO:0032784">
    <property type="term" value="P:regulation of DNA-templated transcription elongation"/>
    <property type="evidence" value="ECO:0007669"/>
    <property type="project" value="UniProtKB-UniRule"/>
</dbReference>
<evidence type="ECO:0000256" key="4">
    <source>
        <dbReference type="HAMAP-Rule" id="MF_00930"/>
    </source>
</evidence>
<evidence type="ECO:0000256" key="2">
    <source>
        <dbReference type="ARBA" id="ARBA00023125"/>
    </source>
</evidence>
<feature type="domain" description="Transcription elongation factor GreA/GreB C-terminal" evidence="5">
    <location>
        <begin position="81"/>
        <end position="153"/>
    </location>
</feature>
<dbReference type="PROSITE" id="PS00829">
    <property type="entry name" value="GREAB_1"/>
    <property type="match status" value="1"/>
</dbReference>
<keyword evidence="7" id="KW-0648">Protein biosynthesis</keyword>
<evidence type="ECO:0000259" key="6">
    <source>
        <dbReference type="Pfam" id="PF03449"/>
    </source>
</evidence>
<keyword evidence="7" id="KW-0251">Elongation factor</keyword>
<dbReference type="AlphaFoldDB" id="A0A558B7H9"/>
<reference evidence="7 8" key="1">
    <citation type="submission" date="2019-07" db="EMBL/GenBank/DDBJ databases">
        <title>The pathways for chlorine oxyanion respiration interact through the shared metabolite chlorate.</title>
        <authorList>
            <person name="Barnum T.P."/>
            <person name="Cheng Y."/>
            <person name="Hill K.A."/>
            <person name="Lucas L.N."/>
            <person name="Carlson H.K."/>
            <person name="Coates J.D."/>
        </authorList>
    </citation>
    <scope>NUCLEOTIDE SEQUENCE [LARGE SCALE GENOMIC DNA]</scope>
    <source>
        <strain evidence="7">UCB</strain>
    </source>
</reference>
<accession>A0A558B7H9</accession>
<evidence type="ECO:0000259" key="5">
    <source>
        <dbReference type="Pfam" id="PF01272"/>
    </source>
</evidence>
<dbReference type="GO" id="GO:0003746">
    <property type="term" value="F:translation elongation factor activity"/>
    <property type="evidence" value="ECO:0007669"/>
    <property type="project" value="UniProtKB-KW"/>
</dbReference>
<dbReference type="Gene3D" id="1.10.287.180">
    <property type="entry name" value="Transcription elongation factor, GreA/GreB, N-terminal domain"/>
    <property type="match status" value="1"/>
</dbReference>
<evidence type="ECO:0000256" key="1">
    <source>
        <dbReference type="ARBA" id="ARBA00023015"/>
    </source>
</evidence>
<dbReference type="SUPFAM" id="SSF54534">
    <property type="entry name" value="FKBP-like"/>
    <property type="match status" value="1"/>
</dbReference>
<dbReference type="FunFam" id="1.10.287.180:FF:000001">
    <property type="entry name" value="Transcription elongation factor GreA"/>
    <property type="match status" value="1"/>
</dbReference>
<dbReference type="HAMAP" id="MF_00930">
    <property type="entry name" value="GreB"/>
    <property type="match status" value="1"/>
</dbReference>
<name>A0A558B7H9_9GAMM</name>
<keyword evidence="2 4" id="KW-0238">DNA-binding</keyword>
<sequence>MDTNVITPEGYAELQQELDELWRKERPEVTRKVQWAASLGDRSENADYQYNKKRLREIDRRVRFLRNRLSKLRVVEYSPVQEGKAFFGAWVTLVDEDDNELTFRIVGPDEIYGKNNYVSVHAPVVKACLGKSEGDEIRVRTPESTKLWEIDRICYQQP</sequence>
<dbReference type="Gene3D" id="3.10.50.30">
    <property type="entry name" value="Transcription elongation factor, GreA/GreB, C-terminal domain"/>
    <property type="match status" value="1"/>
</dbReference>
<dbReference type="FunFam" id="3.10.50.30:FF:000001">
    <property type="entry name" value="Transcription elongation factor GreA"/>
    <property type="match status" value="1"/>
</dbReference>
<dbReference type="Proteomes" id="UP000319142">
    <property type="component" value="Unassembled WGS sequence"/>
</dbReference>
<keyword evidence="3 4" id="KW-0804">Transcription</keyword>
<organism evidence="7 8">
    <name type="scientific">Marinobacter vinifirmus</name>
    <dbReference type="NCBI Taxonomy" id="355591"/>
    <lineage>
        <taxon>Bacteria</taxon>
        <taxon>Pseudomonadati</taxon>
        <taxon>Pseudomonadota</taxon>
        <taxon>Gammaproteobacteria</taxon>
        <taxon>Pseudomonadales</taxon>
        <taxon>Marinobacteraceae</taxon>
        <taxon>Marinobacter</taxon>
    </lineage>
</organism>
<dbReference type="InterPro" id="IPR006358">
    <property type="entry name" value="Tscrpt_elong_fac_GreB"/>
</dbReference>
<dbReference type="PANTHER" id="PTHR30437:SF6">
    <property type="entry name" value="TRANSCRIPTION ELONGATION FACTOR GREB"/>
    <property type="match status" value="1"/>
</dbReference>
<evidence type="ECO:0000313" key="8">
    <source>
        <dbReference type="Proteomes" id="UP000319142"/>
    </source>
</evidence>
<comment type="similarity">
    <text evidence="4">Belongs to the GreA/GreB family. GreB subfamily.</text>
</comment>
<dbReference type="InterPro" id="IPR018151">
    <property type="entry name" value="TF_GreA/GreB_CS"/>
</dbReference>
<evidence type="ECO:0000256" key="3">
    <source>
        <dbReference type="ARBA" id="ARBA00023163"/>
    </source>
</evidence>
<feature type="domain" description="Transcription elongation factor GreA/GreB N-terminal" evidence="6">
    <location>
        <begin position="5"/>
        <end position="74"/>
    </location>
</feature>
<dbReference type="NCBIfam" id="TIGR01461">
    <property type="entry name" value="greB"/>
    <property type="match status" value="1"/>
</dbReference>
<dbReference type="GO" id="GO:0070063">
    <property type="term" value="F:RNA polymerase binding"/>
    <property type="evidence" value="ECO:0007669"/>
    <property type="project" value="InterPro"/>
</dbReference>
<dbReference type="Pfam" id="PF01272">
    <property type="entry name" value="GreA_GreB"/>
    <property type="match status" value="1"/>
</dbReference>